<dbReference type="PANTHER" id="PTHR10048">
    <property type="entry name" value="PHOSPHATIDYLINOSITOL KINASE"/>
    <property type="match status" value="1"/>
</dbReference>
<organism evidence="6 7">
    <name type="scientific">Paramecium primaurelia</name>
    <dbReference type="NCBI Taxonomy" id="5886"/>
    <lineage>
        <taxon>Eukaryota</taxon>
        <taxon>Sar</taxon>
        <taxon>Alveolata</taxon>
        <taxon>Ciliophora</taxon>
        <taxon>Intramacronucleata</taxon>
        <taxon>Oligohymenophorea</taxon>
        <taxon>Peniculida</taxon>
        <taxon>Parameciidae</taxon>
        <taxon>Paramecium</taxon>
    </lineage>
</organism>
<dbReference type="PROSITE" id="PS00915">
    <property type="entry name" value="PI3_4_KINASE_1"/>
    <property type="match status" value="1"/>
</dbReference>
<feature type="domain" description="PI3K/PI4K catalytic" evidence="5">
    <location>
        <begin position="547"/>
        <end position="807"/>
    </location>
</feature>
<dbReference type="SMART" id="SM00146">
    <property type="entry name" value="PI3Kc"/>
    <property type="match status" value="1"/>
</dbReference>
<dbReference type="GO" id="GO:0016020">
    <property type="term" value="C:membrane"/>
    <property type="evidence" value="ECO:0007669"/>
    <property type="project" value="TreeGrafter"/>
</dbReference>
<dbReference type="Pfam" id="PF21245">
    <property type="entry name" value="PI4KB-PIK1_PIK"/>
    <property type="match status" value="1"/>
</dbReference>
<dbReference type="InterPro" id="IPR015433">
    <property type="entry name" value="PI3/4_kinase"/>
</dbReference>
<protein>
    <recommendedName>
        <fullName evidence="2">1-phosphatidylinositol 4-kinase</fullName>
        <ecNumber evidence="2">2.7.1.67</ecNumber>
    </recommendedName>
</protein>
<dbReference type="CDD" id="cd05168">
    <property type="entry name" value="PI4Kc_III_beta"/>
    <property type="match status" value="1"/>
</dbReference>
<evidence type="ECO:0000256" key="4">
    <source>
        <dbReference type="ARBA" id="ARBA00022777"/>
    </source>
</evidence>
<dbReference type="Proteomes" id="UP000688137">
    <property type="component" value="Unassembled WGS sequence"/>
</dbReference>
<keyword evidence="7" id="KW-1185">Reference proteome</keyword>
<dbReference type="EMBL" id="CAJJDM010000010">
    <property type="protein sequence ID" value="CAD8049287.1"/>
    <property type="molecule type" value="Genomic_DNA"/>
</dbReference>
<dbReference type="InterPro" id="IPR049160">
    <property type="entry name" value="PI4KB-PIK1_PIK"/>
</dbReference>
<evidence type="ECO:0000313" key="7">
    <source>
        <dbReference type="Proteomes" id="UP000688137"/>
    </source>
</evidence>
<gene>
    <name evidence="6" type="ORF">PPRIM_AZ9-3.1.T0130389</name>
</gene>
<dbReference type="FunFam" id="1.10.1070.11:FF:000016">
    <property type="entry name" value="PIK1p Phosphatidylinositol 4-kinase"/>
    <property type="match status" value="1"/>
</dbReference>
<dbReference type="GO" id="GO:0005737">
    <property type="term" value="C:cytoplasm"/>
    <property type="evidence" value="ECO:0007669"/>
    <property type="project" value="TreeGrafter"/>
</dbReference>
<comment type="caution">
    <text evidence="6">The sequence shown here is derived from an EMBL/GenBank/DDBJ whole genome shotgun (WGS) entry which is preliminary data.</text>
</comment>
<name>A0A8S1K311_PARPR</name>
<reference evidence="6" key="1">
    <citation type="submission" date="2021-01" db="EMBL/GenBank/DDBJ databases">
        <authorList>
            <consortium name="Genoscope - CEA"/>
            <person name="William W."/>
        </authorList>
    </citation>
    <scope>NUCLEOTIDE SEQUENCE</scope>
</reference>
<dbReference type="GO" id="GO:0048015">
    <property type="term" value="P:phosphatidylinositol-mediated signaling"/>
    <property type="evidence" value="ECO:0007669"/>
    <property type="project" value="TreeGrafter"/>
</dbReference>
<evidence type="ECO:0000256" key="2">
    <source>
        <dbReference type="ARBA" id="ARBA00012169"/>
    </source>
</evidence>
<keyword evidence="3" id="KW-0808">Transferase</keyword>
<dbReference type="EC" id="2.7.1.67" evidence="2"/>
<dbReference type="InterPro" id="IPR057754">
    <property type="entry name" value="PI4-kinase_beta/PIK1_cat"/>
</dbReference>
<comment type="catalytic activity">
    <reaction evidence="1">
        <text>a 1,2-diacyl-sn-glycero-3-phospho-(1D-myo-inositol) + ATP = a 1,2-diacyl-sn-glycero-3-phospho-(1D-myo-inositol 4-phosphate) + ADP + H(+)</text>
        <dbReference type="Rhea" id="RHEA:19877"/>
        <dbReference type="ChEBI" id="CHEBI:15378"/>
        <dbReference type="ChEBI" id="CHEBI:30616"/>
        <dbReference type="ChEBI" id="CHEBI:57880"/>
        <dbReference type="ChEBI" id="CHEBI:58178"/>
        <dbReference type="ChEBI" id="CHEBI:456216"/>
        <dbReference type="EC" id="2.7.1.67"/>
    </reaction>
</comment>
<evidence type="ECO:0000259" key="5">
    <source>
        <dbReference type="PROSITE" id="PS50290"/>
    </source>
</evidence>
<dbReference type="Pfam" id="PF00454">
    <property type="entry name" value="PI3_PI4_kinase"/>
    <property type="match status" value="1"/>
</dbReference>
<evidence type="ECO:0000256" key="1">
    <source>
        <dbReference type="ARBA" id="ARBA00001686"/>
    </source>
</evidence>
<keyword evidence="4" id="KW-0418">Kinase</keyword>
<dbReference type="InterPro" id="IPR000403">
    <property type="entry name" value="PI3/4_kinase_cat_dom"/>
</dbReference>
<dbReference type="PROSITE" id="PS00916">
    <property type="entry name" value="PI3_4_KINASE_2"/>
    <property type="match status" value="1"/>
</dbReference>
<accession>A0A8S1K311</accession>
<dbReference type="OMA" id="NYWLKLY"/>
<dbReference type="PROSITE" id="PS50290">
    <property type="entry name" value="PI3_4_KINASE_3"/>
    <property type="match status" value="1"/>
</dbReference>
<dbReference type="AlphaFoldDB" id="A0A8S1K311"/>
<sequence length="823" mass="98762">MNNPSRFRQSSNTQSFNYLPAWKQNDCEERKKYQIILLPVNQPREDYIISSIYQMFNTQDIEVNKLIYYYYYKLKESGPHQFLTNKLYQIQQEELEFFIPQLVYILIKNDSPYLEKFITTLCSKSIALYQLIKWCWVSYSDKDRTDKNKMKRLQRIDDQFEQSMLTLHNDHSAVKIPNLQLKSYQNVVDLYLNNLIQMSLILKTYKPEERKPKLKNFITRANVALEKYRQKHQEYYFCQGITVPFTMSKDQDVAVHSNLVVRIIEGECSCFNTKKRVPYRIVVETIDPHELKYKQPKKIQNNSITNNRSYANLDDDSMEDFLQADLNQPNKQEIEKKMEELAKNRNKKEYTDLMKITQKKETKKGMKIFKNIMSAVYLTKKEKITENEQDQELILQEQIMKNLQLYKQFTNAIEEEQFQKNRQRFNILFPEKTNERTQSCIPKLNSKYRQQGQRKDKNYWLKLYKENKKNGFRNKHKSIKQLTALGRVRFFKELIQFCPKQEQILKKIYVHLQYDLIEKKLEKNKVDIHQDGIELHSKFGPWDELWEDRAEMIKRDSPYQHFETYRLKPIIVKGGDDLRQELMTMQIIYKMYQAFQSHGLDMYVKAYEIIVVSASSGILEFCADTFSIDGLKKKYPACKSLVHIYKEIFQQDFEEAQMRFIQSLASYSIISYLLQIKDRHNGNILIDSKGRIIHIDFGFILCISPGNLNFEKAPFKLTQEYIDLMNGRNSDLFLYYKNLMYRGFKALQGYVDEIIMIIEIMMQDSDLPCFERFDIKEFRDRFKEEANDEELQKYVDKLIDYSDNNWRTIQYDNFQRMTNGIMP</sequence>
<dbReference type="FunFam" id="3.30.1010.10:FF:000080">
    <property type="entry name" value="Uncharacterized protein"/>
    <property type="match status" value="1"/>
</dbReference>
<evidence type="ECO:0000313" key="6">
    <source>
        <dbReference type="EMBL" id="CAD8049287.1"/>
    </source>
</evidence>
<dbReference type="GO" id="GO:0046854">
    <property type="term" value="P:phosphatidylinositol phosphate biosynthetic process"/>
    <property type="evidence" value="ECO:0007669"/>
    <property type="project" value="InterPro"/>
</dbReference>
<evidence type="ECO:0000256" key="3">
    <source>
        <dbReference type="ARBA" id="ARBA00022679"/>
    </source>
</evidence>
<dbReference type="InterPro" id="IPR018936">
    <property type="entry name" value="PI3/4_kinase_CS"/>
</dbReference>
<proteinExistence type="predicted"/>
<dbReference type="PANTHER" id="PTHR10048:SF22">
    <property type="entry name" value="PHOSPHATIDYLINOSITOL 4-KINASE BETA"/>
    <property type="match status" value="1"/>
</dbReference>
<dbReference type="GO" id="GO:0004430">
    <property type="term" value="F:1-phosphatidylinositol 4-kinase activity"/>
    <property type="evidence" value="ECO:0007669"/>
    <property type="project" value="UniProtKB-EC"/>
</dbReference>